<dbReference type="Pfam" id="PF03372">
    <property type="entry name" value="Exo_endo_phos"/>
    <property type="match status" value="1"/>
</dbReference>
<dbReference type="InterPro" id="IPR005135">
    <property type="entry name" value="Endo/exonuclease/phosphatase"/>
</dbReference>
<dbReference type="GO" id="GO:0004519">
    <property type="term" value="F:endonuclease activity"/>
    <property type="evidence" value="ECO:0007669"/>
    <property type="project" value="UniProtKB-KW"/>
</dbReference>
<organism evidence="2 3">
    <name type="scientific">Mesorhizobium australicum</name>
    <dbReference type="NCBI Taxonomy" id="536018"/>
    <lineage>
        <taxon>Bacteria</taxon>
        <taxon>Pseudomonadati</taxon>
        <taxon>Pseudomonadota</taxon>
        <taxon>Alphaproteobacteria</taxon>
        <taxon>Hyphomicrobiales</taxon>
        <taxon>Phyllobacteriaceae</taxon>
        <taxon>Mesorhizobium</taxon>
    </lineage>
</organism>
<dbReference type="AlphaFoldDB" id="A0A1X7PK31"/>
<keyword evidence="2" id="KW-0269">Exonuclease</keyword>
<accession>A0A1X7PK31</accession>
<dbReference type="GO" id="GO:0016020">
    <property type="term" value="C:membrane"/>
    <property type="evidence" value="ECO:0007669"/>
    <property type="project" value="GOC"/>
</dbReference>
<gene>
    <name evidence="2" type="ORF">SAMN02982922_4393</name>
</gene>
<keyword evidence="2" id="KW-0540">Nuclease</keyword>
<keyword evidence="2" id="KW-0255">Endonuclease</keyword>
<protein>
    <submittedName>
        <fullName evidence="2">Metal-dependent hydrolase, endonuclease/exonuclease/phosphatase family</fullName>
    </submittedName>
</protein>
<proteinExistence type="predicted"/>
<reference evidence="3" key="1">
    <citation type="submission" date="2017-04" db="EMBL/GenBank/DDBJ databases">
        <authorList>
            <person name="Varghese N."/>
            <person name="Submissions S."/>
        </authorList>
    </citation>
    <scope>NUCLEOTIDE SEQUENCE [LARGE SCALE GENOMIC DNA]</scope>
    <source>
        <strain evidence="3">B5P</strain>
    </source>
</reference>
<evidence type="ECO:0000259" key="1">
    <source>
        <dbReference type="Pfam" id="PF03372"/>
    </source>
</evidence>
<feature type="domain" description="Endonuclease/exonuclease/phosphatase" evidence="1">
    <location>
        <begin position="36"/>
        <end position="251"/>
    </location>
</feature>
<keyword evidence="3" id="KW-1185">Reference proteome</keyword>
<dbReference type="InterPro" id="IPR051916">
    <property type="entry name" value="GPI-anchor_lipid_remodeler"/>
</dbReference>
<evidence type="ECO:0000313" key="2">
    <source>
        <dbReference type="EMBL" id="SMH51308.1"/>
    </source>
</evidence>
<dbReference type="InterPro" id="IPR036691">
    <property type="entry name" value="Endo/exonu/phosph_ase_sf"/>
</dbReference>
<dbReference type="OrthoDB" id="9813425at2"/>
<dbReference type="GO" id="GO:0006506">
    <property type="term" value="P:GPI anchor biosynthetic process"/>
    <property type="evidence" value="ECO:0007669"/>
    <property type="project" value="TreeGrafter"/>
</dbReference>
<sequence>MINDRHTLPRTLAAALRNQLPHFVKIGEDDPCTTIASYNVHKCVGTDGRFDPSRTAAVVAELDADIVALQEADERLGERVGLLDLEALAKSTDLVPLHMPQGSRSHGWHGNLLLARAGVVQEVKTIHLPGLEPRGALIVDLEIKGVHLRVIAAHFGLFRHSRKRQANAVLEAAQGVIRPTVILGDLNEWRVNTRSSLLSLLPHFGPLNAVLPSFPSRFPLLALDRILARPQAMISSIEVHRSPLARVASDHLPIKARLKLAGAATEGVRDAA</sequence>
<evidence type="ECO:0000313" key="3">
    <source>
        <dbReference type="Proteomes" id="UP000193083"/>
    </source>
</evidence>
<dbReference type="GO" id="GO:0004527">
    <property type="term" value="F:exonuclease activity"/>
    <property type="evidence" value="ECO:0007669"/>
    <property type="project" value="UniProtKB-KW"/>
</dbReference>
<dbReference type="PANTHER" id="PTHR14859:SF15">
    <property type="entry name" value="ENDONUCLEASE_EXONUCLEASE_PHOSPHATASE DOMAIN-CONTAINING PROTEIN"/>
    <property type="match status" value="1"/>
</dbReference>
<dbReference type="Proteomes" id="UP000193083">
    <property type="component" value="Unassembled WGS sequence"/>
</dbReference>
<dbReference type="SUPFAM" id="SSF56219">
    <property type="entry name" value="DNase I-like"/>
    <property type="match status" value="1"/>
</dbReference>
<name>A0A1X7PK31_9HYPH</name>
<dbReference type="Gene3D" id="3.60.10.10">
    <property type="entry name" value="Endonuclease/exonuclease/phosphatase"/>
    <property type="match status" value="1"/>
</dbReference>
<dbReference type="RefSeq" id="WP_085466088.1">
    <property type="nucleotide sequence ID" value="NZ_FXBL01000004.1"/>
</dbReference>
<dbReference type="EMBL" id="FXBL01000004">
    <property type="protein sequence ID" value="SMH51308.1"/>
    <property type="molecule type" value="Genomic_DNA"/>
</dbReference>
<dbReference type="PANTHER" id="PTHR14859">
    <property type="entry name" value="CALCOFLUOR WHITE HYPERSENSITIVE PROTEIN PRECURSOR"/>
    <property type="match status" value="1"/>
</dbReference>
<keyword evidence="2" id="KW-0378">Hydrolase</keyword>